<protein>
    <submittedName>
        <fullName evidence="1">Uncharacterized protein</fullName>
    </submittedName>
</protein>
<gene>
    <name evidence="1" type="ORF">TMPK1_33620</name>
</gene>
<dbReference type="RefSeq" id="WP_420244478.1">
    <property type="nucleotide sequence ID" value="NZ_BOPV01000001.1"/>
</dbReference>
<keyword evidence="2" id="KW-1185">Reference proteome</keyword>
<evidence type="ECO:0000313" key="1">
    <source>
        <dbReference type="EMBL" id="GIL41125.1"/>
    </source>
</evidence>
<dbReference type="Proteomes" id="UP000681075">
    <property type="component" value="Unassembled WGS sequence"/>
</dbReference>
<sequence>MTVSALSYARLDDDTGFILPRGVASPGVDPIFSLREEWLRAMANASEKTRARDWLDCERLRLEPAATAPNASARAIKQHKRVVDQLPKARRDEEAALTIEDALTDRILAASPESLPGIVAKLQFIVRYGAPGPETREFPWRELETLLLDLQRLTGTEWVVFDP</sequence>
<dbReference type="AlphaFoldDB" id="A0A8S8XIW2"/>
<accession>A0A8S8XIW2</accession>
<name>A0A8S8XIW2_9PROT</name>
<comment type="caution">
    <text evidence="1">The sequence shown here is derived from an EMBL/GenBank/DDBJ whole genome shotgun (WGS) entry which is preliminary data.</text>
</comment>
<reference evidence="1" key="1">
    <citation type="submission" date="2021-02" db="EMBL/GenBank/DDBJ databases">
        <title>Genome sequence of Rhodospirillales sp. strain TMPK1 isolated from soil.</title>
        <authorList>
            <person name="Nakai R."/>
            <person name="Kusada H."/>
            <person name="Tamaki H."/>
        </authorList>
    </citation>
    <scope>NUCLEOTIDE SEQUENCE</scope>
    <source>
        <strain evidence="1">TMPK1</strain>
    </source>
</reference>
<dbReference type="EMBL" id="BOPV01000001">
    <property type="protein sequence ID" value="GIL41125.1"/>
    <property type="molecule type" value="Genomic_DNA"/>
</dbReference>
<evidence type="ECO:0000313" key="2">
    <source>
        <dbReference type="Proteomes" id="UP000681075"/>
    </source>
</evidence>
<organism evidence="1 2">
    <name type="scientific">Roseiterribacter gracilis</name>
    <dbReference type="NCBI Taxonomy" id="2812848"/>
    <lineage>
        <taxon>Bacteria</taxon>
        <taxon>Pseudomonadati</taxon>
        <taxon>Pseudomonadota</taxon>
        <taxon>Alphaproteobacteria</taxon>
        <taxon>Rhodospirillales</taxon>
        <taxon>Roseiterribacteraceae</taxon>
        <taxon>Roseiterribacter</taxon>
    </lineage>
</organism>
<proteinExistence type="predicted"/>